<organism evidence="2 3">
    <name type="scientific">Microthlaspi erraticum</name>
    <dbReference type="NCBI Taxonomy" id="1685480"/>
    <lineage>
        <taxon>Eukaryota</taxon>
        <taxon>Viridiplantae</taxon>
        <taxon>Streptophyta</taxon>
        <taxon>Embryophyta</taxon>
        <taxon>Tracheophyta</taxon>
        <taxon>Spermatophyta</taxon>
        <taxon>Magnoliopsida</taxon>
        <taxon>eudicotyledons</taxon>
        <taxon>Gunneridae</taxon>
        <taxon>Pentapetalae</taxon>
        <taxon>rosids</taxon>
        <taxon>malvids</taxon>
        <taxon>Brassicales</taxon>
        <taxon>Brassicaceae</taxon>
        <taxon>Coluteocarpeae</taxon>
        <taxon>Microthlaspi</taxon>
    </lineage>
</organism>
<reference evidence="2" key="1">
    <citation type="submission" date="2020-01" db="EMBL/GenBank/DDBJ databases">
        <authorList>
            <person name="Mishra B."/>
        </authorList>
    </citation>
    <scope>NUCLEOTIDE SEQUENCE [LARGE SCALE GENOMIC DNA]</scope>
</reference>
<proteinExistence type="predicted"/>
<dbReference type="EMBL" id="CACVBM020001109">
    <property type="protein sequence ID" value="CAA7031696.1"/>
    <property type="molecule type" value="Genomic_DNA"/>
</dbReference>
<sequence>MAVRLLGTNASPDWTDTLQFISTQVSGTMDSVLLCLLFQTLIYYLWWERNARRHQTSWTSLHQLSRLVDKSMRNRISSLNYRWPHKFEGLLRRWFEIVQLP</sequence>
<dbReference type="AlphaFoldDB" id="A0A6D2IWU6"/>
<keyword evidence="1" id="KW-0812">Transmembrane</keyword>
<keyword evidence="1" id="KW-0472">Membrane</keyword>
<accession>A0A6D2IWU6</accession>
<dbReference type="Proteomes" id="UP000467841">
    <property type="component" value="Unassembled WGS sequence"/>
</dbReference>
<protein>
    <submittedName>
        <fullName evidence="2">Uncharacterized protein</fullName>
    </submittedName>
</protein>
<evidence type="ECO:0000313" key="2">
    <source>
        <dbReference type="EMBL" id="CAA7031696.1"/>
    </source>
</evidence>
<name>A0A6D2IWU6_9BRAS</name>
<keyword evidence="3" id="KW-1185">Reference proteome</keyword>
<evidence type="ECO:0000313" key="3">
    <source>
        <dbReference type="Proteomes" id="UP000467841"/>
    </source>
</evidence>
<dbReference type="OrthoDB" id="1040744at2759"/>
<feature type="transmembrane region" description="Helical" evidence="1">
    <location>
        <begin position="20"/>
        <end position="46"/>
    </location>
</feature>
<keyword evidence="1" id="KW-1133">Transmembrane helix</keyword>
<evidence type="ECO:0000256" key="1">
    <source>
        <dbReference type="SAM" id="Phobius"/>
    </source>
</evidence>
<gene>
    <name evidence="2" type="ORF">MERR_LOCUS18931</name>
</gene>
<comment type="caution">
    <text evidence="2">The sequence shown here is derived from an EMBL/GenBank/DDBJ whole genome shotgun (WGS) entry which is preliminary data.</text>
</comment>